<evidence type="ECO:0000256" key="7">
    <source>
        <dbReference type="ARBA" id="ARBA00023136"/>
    </source>
</evidence>
<feature type="transmembrane region" description="Helical" evidence="9">
    <location>
        <begin position="207"/>
        <end position="232"/>
    </location>
</feature>
<dbReference type="RefSeq" id="WP_183510930.1">
    <property type="nucleotide sequence ID" value="NZ_BAABGK010000001.1"/>
</dbReference>
<dbReference type="InterPro" id="IPR018093">
    <property type="entry name" value="BCCT_CS"/>
</dbReference>
<keyword evidence="7 9" id="KW-0472">Membrane</keyword>
<feature type="transmembrane region" description="Helical" evidence="9">
    <location>
        <begin position="244"/>
        <end position="266"/>
    </location>
</feature>
<feature type="transmembrane region" description="Helical" evidence="9">
    <location>
        <begin position="332"/>
        <end position="351"/>
    </location>
</feature>
<dbReference type="Proteomes" id="UP000523000">
    <property type="component" value="Unassembled WGS sequence"/>
</dbReference>
<gene>
    <name evidence="10" type="ORF">E9229_001920</name>
</gene>
<evidence type="ECO:0000256" key="5">
    <source>
        <dbReference type="ARBA" id="ARBA00022692"/>
    </source>
</evidence>
<feature type="compositionally biased region" description="Basic and acidic residues" evidence="8">
    <location>
        <begin position="520"/>
        <end position="530"/>
    </location>
</feature>
<evidence type="ECO:0000256" key="2">
    <source>
        <dbReference type="ARBA" id="ARBA00005658"/>
    </source>
</evidence>
<keyword evidence="4" id="KW-1003">Cell membrane</keyword>
<organism evidence="10 11">
    <name type="scientific">Paeniglutamicibacter cryotolerans</name>
    <dbReference type="NCBI Taxonomy" id="670079"/>
    <lineage>
        <taxon>Bacteria</taxon>
        <taxon>Bacillati</taxon>
        <taxon>Actinomycetota</taxon>
        <taxon>Actinomycetes</taxon>
        <taxon>Micrococcales</taxon>
        <taxon>Micrococcaceae</taxon>
        <taxon>Paeniglutamicibacter</taxon>
    </lineage>
</organism>
<feature type="transmembrane region" description="Helical" evidence="9">
    <location>
        <begin position="418"/>
        <end position="444"/>
    </location>
</feature>
<dbReference type="PANTHER" id="PTHR30047:SF7">
    <property type="entry name" value="HIGH-AFFINITY CHOLINE TRANSPORT PROTEIN"/>
    <property type="match status" value="1"/>
</dbReference>
<dbReference type="NCBIfam" id="TIGR00842">
    <property type="entry name" value="bcct"/>
    <property type="match status" value="1"/>
</dbReference>
<dbReference type="InterPro" id="IPR000060">
    <property type="entry name" value="BCCT_transptr"/>
</dbReference>
<dbReference type="AlphaFoldDB" id="A0A839QHS2"/>
<evidence type="ECO:0000256" key="8">
    <source>
        <dbReference type="SAM" id="MobiDB-lite"/>
    </source>
</evidence>
<comment type="subcellular location">
    <subcellularLocation>
        <location evidence="1">Cell membrane</location>
        <topology evidence="1">Multi-pass membrane protein</topology>
    </subcellularLocation>
</comment>
<proteinExistence type="inferred from homology"/>
<keyword evidence="3" id="KW-0813">Transport</keyword>
<feature type="transmembrane region" description="Helical" evidence="9">
    <location>
        <begin position="28"/>
        <end position="47"/>
    </location>
</feature>
<feature type="transmembrane region" description="Helical" evidence="9">
    <location>
        <begin position="363"/>
        <end position="381"/>
    </location>
</feature>
<accession>A0A839QHS2</accession>
<feature type="transmembrane region" description="Helical" evidence="9">
    <location>
        <begin position="465"/>
        <end position="486"/>
    </location>
</feature>
<name>A0A839QHS2_9MICC</name>
<feature type="transmembrane region" description="Helical" evidence="9">
    <location>
        <begin position="67"/>
        <end position="87"/>
    </location>
</feature>
<evidence type="ECO:0000256" key="3">
    <source>
        <dbReference type="ARBA" id="ARBA00022448"/>
    </source>
</evidence>
<reference evidence="10 11" key="1">
    <citation type="submission" date="2020-08" db="EMBL/GenBank/DDBJ databases">
        <title>Sequencing the genomes of 1000 actinobacteria strains.</title>
        <authorList>
            <person name="Klenk H.-P."/>
        </authorList>
    </citation>
    <scope>NUCLEOTIDE SEQUENCE [LARGE SCALE GENOMIC DNA]</scope>
    <source>
        <strain evidence="10 11">DSM 22826</strain>
    </source>
</reference>
<keyword evidence="11" id="KW-1185">Reference proteome</keyword>
<dbReference type="PROSITE" id="PS01303">
    <property type="entry name" value="BCCT"/>
    <property type="match status" value="1"/>
</dbReference>
<feature type="region of interest" description="Disordered" evidence="8">
    <location>
        <begin position="520"/>
        <end position="544"/>
    </location>
</feature>
<keyword evidence="6 9" id="KW-1133">Transmembrane helix</keyword>
<dbReference type="GO" id="GO:0022857">
    <property type="term" value="F:transmembrane transporter activity"/>
    <property type="evidence" value="ECO:0007669"/>
    <property type="project" value="InterPro"/>
</dbReference>
<evidence type="ECO:0000256" key="6">
    <source>
        <dbReference type="ARBA" id="ARBA00022989"/>
    </source>
</evidence>
<evidence type="ECO:0000256" key="4">
    <source>
        <dbReference type="ARBA" id="ARBA00022475"/>
    </source>
</evidence>
<evidence type="ECO:0000313" key="11">
    <source>
        <dbReference type="Proteomes" id="UP000523000"/>
    </source>
</evidence>
<keyword evidence="5 9" id="KW-0812">Transmembrane</keyword>
<comment type="similarity">
    <text evidence="2">Belongs to the BCCT transporter (TC 2.A.15) family.</text>
</comment>
<sequence>MHEAPGETGSPAATIDIPQQTRRSRVNLPVFIGSAVIMLIIVIWTMVAPESALDIIGTLSAWTIGNFGWFYVALAAAALVFLIYLALSRYGQIKLGPKYSKPQYSTFAWAAMLFAAGINIDLMFFAVAGPVSQYISPPAAEGGTDAAAREASVWTIFHYGINGWALYALMGLALSYLTYRRNLPLAVRSLLYPIVGKRVKGVVGHSVDIAAILGTIFGVAASLGIGVVQLNFGLQAIFGVPEHIAVQIGLLGFGLLIATISAVSGVDKGIKWLSQLNVVLAALLAVFVLFAGETMYLLNAMVLNIGDYFTSLGSRSTETFAFNPQTEWMGDWTLFFWAWWIAYAAFIGLFLARISRGRTIRQFVGGVLILPFSYIVMWISIYGNAAIGLIRGGNTDFGEIAANFPEQGFYTLLAEYPAFTLVALIATITGVLFFVTTADSGALVMAQLSSHSKDSRDLPRSGLRIFWGVAMALLTAAMMISGGIAVMQSATIIIALPFSFVLIVVMLGLLKSLRREFVTDRGGNPREPRRQGGRARSRRGAGVFPGDESAEDYLDAVAMPAIEELAIELRDRGFEASTQNGHREDAVKTVELTIMASDPQESMLRISLSPRPVAEGVRAAEVLSIYVDGVRQAKVVQDLAYAQLIDYIFDEFVGWSESLGINEEALHTGIAAPEDIGGGYAVDLAAAGEPEPSI</sequence>
<feature type="transmembrane region" description="Helical" evidence="9">
    <location>
        <begin position="278"/>
        <end position="298"/>
    </location>
</feature>
<dbReference type="PANTHER" id="PTHR30047">
    <property type="entry name" value="HIGH-AFFINITY CHOLINE TRANSPORT PROTEIN-RELATED"/>
    <property type="match status" value="1"/>
</dbReference>
<evidence type="ECO:0000256" key="1">
    <source>
        <dbReference type="ARBA" id="ARBA00004651"/>
    </source>
</evidence>
<protein>
    <submittedName>
        <fullName evidence="10">Choline/glycine/proline betaine transport protein</fullName>
    </submittedName>
</protein>
<feature type="transmembrane region" description="Helical" evidence="9">
    <location>
        <begin position="492"/>
        <end position="510"/>
    </location>
</feature>
<dbReference type="GO" id="GO:0005886">
    <property type="term" value="C:plasma membrane"/>
    <property type="evidence" value="ECO:0007669"/>
    <property type="project" value="UniProtKB-SubCell"/>
</dbReference>
<evidence type="ECO:0000313" key="10">
    <source>
        <dbReference type="EMBL" id="MBB2995729.1"/>
    </source>
</evidence>
<comment type="caution">
    <text evidence="10">The sequence shown here is derived from an EMBL/GenBank/DDBJ whole genome shotgun (WGS) entry which is preliminary data.</text>
</comment>
<dbReference type="NCBIfam" id="NF007399">
    <property type="entry name" value="PRK09928.1"/>
    <property type="match status" value="1"/>
</dbReference>
<dbReference type="EMBL" id="JACHVS010000001">
    <property type="protein sequence ID" value="MBB2995729.1"/>
    <property type="molecule type" value="Genomic_DNA"/>
</dbReference>
<feature type="transmembrane region" description="Helical" evidence="9">
    <location>
        <begin position="107"/>
        <end position="128"/>
    </location>
</feature>
<evidence type="ECO:0000256" key="9">
    <source>
        <dbReference type="SAM" id="Phobius"/>
    </source>
</evidence>
<dbReference type="Pfam" id="PF02028">
    <property type="entry name" value="BCCT"/>
    <property type="match status" value="1"/>
</dbReference>
<feature type="transmembrane region" description="Helical" evidence="9">
    <location>
        <begin position="156"/>
        <end position="179"/>
    </location>
</feature>